<evidence type="ECO:0000256" key="7">
    <source>
        <dbReference type="ARBA" id="ARBA00026066"/>
    </source>
</evidence>
<dbReference type="EC" id="2.8.1.12" evidence="3"/>
<evidence type="ECO:0000256" key="1">
    <source>
        <dbReference type="ARBA" id="ARBA00005046"/>
    </source>
</evidence>
<keyword evidence="5" id="KW-0501">Molybdenum cofactor biosynthesis</keyword>
<evidence type="ECO:0000256" key="8">
    <source>
        <dbReference type="ARBA" id="ARBA00029745"/>
    </source>
</evidence>
<dbReference type="PANTHER" id="PTHR23404">
    <property type="entry name" value="MOLYBDOPTERIN SYNTHASE RELATED"/>
    <property type="match status" value="1"/>
</dbReference>
<dbReference type="Pfam" id="PF02391">
    <property type="entry name" value="MoaE"/>
    <property type="match status" value="1"/>
</dbReference>
<dbReference type="InterPro" id="IPR036563">
    <property type="entry name" value="MoaE_sf"/>
</dbReference>
<keyword evidence="14" id="KW-1185">Reference proteome</keyword>
<evidence type="ECO:0000256" key="3">
    <source>
        <dbReference type="ARBA" id="ARBA00011950"/>
    </source>
</evidence>
<evidence type="ECO:0000256" key="11">
    <source>
        <dbReference type="ARBA" id="ARBA00032474"/>
    </source>
</evidence>
<sequence>MTRQKIILTGEALDIGRWSDWLAEDPACGAVAGFTGLVRAAQGLEALELQHHPVLTLQALERIARDATGRFGLAGVVLAHRHGRMAVGTPIVHIACACGHRRDALAGVSYMIDMVKTRAPFWKREWRTDGPHWIEPTQADHEAARRWMEEKT</sequence>
<accession>A0ABU7LQ57</accession>
<dbReference type="Gene3D" id="3.90.1170.40">
    <property type="entry name" value="Molybdopterin biosynthesis MoaE subunit"/>
    <property type="match status" value="1"/>
</dbReference>
<proteinExistence type="inferred from homology"/>
<evidence type="ECO:0000256" key="10">
    <source>
        <dbReference type="ARBA" id="ARBA00030781"/>
    </source>
</evidence>
<comment type="similarity">
    <text evidence="2">Belongs to the MoaE family.</text>
</comment>
<comment type="caution">
    <text evidence="13">The sequence shown here is derived from an EMBL/GenBank/DDBJ whole genome shotgun (WGS) entry which is preliminary data.</text>
</comment>
<gene>
    <name evidence="13" type="ORF">V0U79_05070</name>
</gene>
<evidence type="ECO:0000256" key="12">
    <source>
        <dbReference type="ARBA" id="ARBA00049878"/>
    </source>
</evidence>
<dbReference type="SUPFAM" id="SSF54690">
    <property type="entry name" value="Molybdopterin synthase subunit MoaE"/>
    <property type="match status" value="1"/>
</dbReference>
<dbReference type="RefSeq" id="WP_330198393.1">
    <property type="nucleotide sequence ID" value="NZ_JAZDRP010000003.1"/>
</dbReference>
<evidence type="ECO:0000256" key="2">
    <source>
        <dbReference type="ARBA" id="ARBA00005426"/>
    </source>
</evidence>
<dbReference type="Proteomes" id="UP001354971">
    <property type="component" value="Unassembled WGS sequence"/>
</dbReference>
<evidence type="ECO:0000313" key="14">
    <source>
        <dbReference type="Proteomes" id="UP001354971"/>
    </source>
</evidence>
<dbReference type="EMBL" id="JAZDRP010000003">
    <property type="protein sequence ID" value="MEE2525729.1"/>
    <property type="molecule type" value="Genomic_DNA"/>
</dbReference>
<evidence type="ECO:0000256" key="4">
    <source>
        <dbReference type="ARBA" id="ARBA00013858"/>
    </source>
</evidence>
<comment type="pathway">
    <text evidence="1">Cofactor biosynthesis; molybdopterin biosynthesis.</text>
</comment>
<comment type="function">
    <text evidence="6">Converts molybdopterin precursor Z into molybdopterin. This requires the incorporation of two sulfur atoms into precursor Z to generate a dithiolene group. The sulfur is provided by MoaD.</text>
</comment>
<comment type="subunit">
    <text evidence="7">Heterotetramer of 2 MoaD subunits and 2 MoaE subunits. Also stable as homodimer. The enzyme changes between these two forms during catalysis.</text>
</comment>
<reference evidence="13 14" key="1">
    <citation type="submission" date="2024-01" db="EMBL/GenBank/DDBJ databases">
        <title>Hyphobacterium bacterium isolated from marine sediment.</title>
        <authorList>
            <person name="Zhao S."/>
        </authorList>
    </citation>
    <scope>NUCLEOTIDE SEQUENCE [LARGE SCALE GENOMIC DNA]</scope>
    <source>
        <strain evidence="14">HN65</strain>
    </source>
</reference>
<dbReference type="CDD" id="cd00756">
    <property type="entry name" value="MoaE"/>
    <property type="match status" value="1"/>
</dbReference>
<evidence type="ECO:0000313" key="13">
    <source>
        <dbReference type="EMBL" id="MEE2525729.1"/>
    </source>
</evidence>
<name>A0ABU7LQ57_9PROT</name>
<evidence type="ECO:0000256" key="6">
    <source>
        <dbReference type="ARBA" id="ARBA00025448"/>
    </source>
</evidence>
<evidence type="ECO:0000256" key="9">
    <source>
        <dbReference type="ARBA" id="ARBA00030407"/>
    </source>
</evidence>
<evidence type="ECO:0000256" key="5">
    <source>
        <dbReference type="ARBA" id="ARBA00023150"/>
    </source>
</evidence>
<dbReference type="InterPro" id="IPR003448">
    <property type="entry name" value="Mopterin_biosynth_MoaE"/>
</dbReference>
<protein>
    <recommendedName>
        <fullName evidence="4">Molybdopterin synthase catalytic subunit</fullName>
        <ecNumber evidence="3">2.8.1.12</ecNumber>
    </recommendedName>
    <alternativeName>
        <fullName evidence="10">MPT synthase subunit 2</fullName>
    </alternativeName>
    <alternativeName>
        <fullName evidence="8">Molybdenum cofactor biosynthesis protein E</fullName>
    </alternativeName>
    <alternativeName>
        <fullName evidence="9">Molybdopterin-converting factor large subunit</fullName>
    </alternativeName>
    <alternativeName>
        <fullName evidence="11">Molybdopterin-converting factor subunit 2</fullName>
    </alternativeName>
</protein>
<organism evidence="13 14">
    <name type="scientific">Hyphobacterium lacteum</name>
    <dbReference type="NCBI Taxonomy" id="3116575"/>
    <lineage>
        <taxon>Bacteria</taxon>
        <taxon>Pseudomonadati</taxon>
        <taxon>Pseudomonadota</taxon>
        <taxon>Alphaproteobacteria</taxon>
        <taxon>Maricaulales</taxon>
        <taxon>Maricaulaceae</taxon>
        <taxon>Hyphobacterium</taxon>
    </lineage>
</organism>
<comment type="catalytic activity">
    <reaction evidence="12">
        <text>2 [molybdopterin-synthase sulfur-carrier protein]-C-terminal-Gly-aminoethanethioate + cyclic pyranopterin phosphate + H2O = molybdopterin + 2 [molybdopterin-synthase sulfur-carrier protein]-C-terminal Gly-Gly + 2 H(+)</text>
        <dbReference type="Rhea" id="RHEA:26333"/>
        <dbReference type="Rhea" id="RHEA-COMP:12202"/>
        <dbReference type="Rhea" id="RHEA-COMP:19907"/>
        <dbReference type="ChEBI" id="CHEBI:15377"/>
        <dbReference type="ChEBI" id="CHEBI:15378"/>
        <dbReference type="ChEBI" id="CHEBI:58698"/>
        <dbReference type="ChEBI" id="CHEBI:59648"/>
        <dbReference type="ChEBI" id="CHEBI:90778"/>
        <dbReference type="ChEBI" id="CHEBI:232372"/>
        <dbReference type="EC" id="2.8.1.12"/>
    </reaction>
</comment>